<accession>A0ACB8BCM0</accession>
<organism evidence="1 2">
    <name type="scientific">Leucogyrophana mollusca</name>
    <dbReference type="NCBI Taxonomy" id="85980"/>
    <lineage>
        <taxon>Eukaryota</taxon>
        <taxon>Fungi</taxon>
        <taxon>Dikarya</taxon>
        <taxon>Basidiomycota</taxon>
        <taxon>Agaricomycotina</taxon>
        <taxon>Agaricomycetes</taxon>
        <taxon>Agaricomycetidae</taxon>
        <taxon>Boletales</taxon>
        <taxon>Boletales incertae sedis</taxon>
        <taxon>Leucogyrophana</taxon>
    </lineage>
</organism>
<gene>
    <name evidence="1" type="ORF">BV22DRAFT_1036820</name>
</gene>
<sequence>MSVKWNQVCDIALRMDLFHTPRSALVSAQMSGTAPQPDDIKEVAHYWSLHPFESFEVHYRNTTLYHTMSAEYAPYYNGMQKGQGFNTFTQATCLAGAVTVTPTEPGPTPYQREYYSELIEDYEKLAKSLDISAGATISGWDQSGQIDVQYLNRSEFERSDVTYQVKVNVQHQATHTGEYSFNWVETPNPHQTYGDRWISDFVQGGFFYARISIRSINRSDVTEIKQAAKLAFSMYGAQGTVTNEVKSAIEKINKHSETHIVIKESGGGTTNETSPAEGSNDLLMIKAKADKFYEDAANHKYMRFAILARYENVKNFSNAFRPFDYVYANKRSWELFDEFTKYTAMETFVRKIPDAKYLQGSSQKAQFENQRVKEMKEIREKVLAVRDDPSKADSQLTCTPSHQFRANVLAAIKTVKYIAQSIPLEGGENWTDVILPSLTPTATKLFDLICYDFSDIEGSTVVSFGSTNTGKDYIALIDNRASGIPGWKEDSHFWVFEDIVPNVAELVIVVSRLSSKNYVRVTTGSPWQGSKELFRFHGFDKA</sequence>
<evidence type="ECO:0000313" key="2">
    <source>
        <dbReference type="Proteomes" id="UP000790709"/>
    </source>
</evidence>
<name>A0ACB8BCM0_9AGAM</name>
<proteinExistence type="predicted"/>
<evidence type="ECO:0000313" key="1">
    <source>
        <dbReference type="EMBL" id="KAH7923060.1"/>
    </source>
</evidence>
<comment type="caution">
    <text evidence="1">The sequence shown here is derived from an EMBL/GenBank/DDBJ whole genome shotgun (WGS) entry which is preliminary data.</text>
</comment>
<keyword evidence="2" id="KW-1185">Reference proteome</keyword>
<dbReference type="EMBL" id="MU266464">
    <property type="protein sequence ID" value="KAH7923060.1"/>
    <property type="molecule type" value="Genomic_DNA"/>
</dbReference>
<dbReference type="Proteomes" id="UP000790709">
    <property type="component" value="Unassembled WGS sequence"/>
</dbReference>
<protein>
    <submittedName>
        <fullName evidence="1">Uncharacterized protein</fullName>
    </submittedName>
</protein>
<reference evidence="1" key="1">
    <citation type="journal article" date="2021" name="New Phytol.">
        <title>Evolutionary innovations through gain and loss of genes in the ectomycorrhizal Boletales.</title>
        <authorList>
            <person name="Wu G."/>
            <person name="Miyauchi S."/>
            <person name="Morin E."/>
            <person name="Kuo A."/>
            <person name="Drula E."/>
            <person name="Varga T."/>
            <person name="Kohler A."/>
            <person name="Feng B."/>
            <person name="Cao Y."/>
            <person name="Lipzen A."/>
            <person name="Daum C."/>
            <person name="Hundley H."/>
            <person name="Pangilinan J."/>
            <person name="Johnson J."/>
            <person name="Barry K."/>
            <person name="LaButti K."/>
            <person name="Ng V."/>
            <person name="Ahrendt S."/>
            <person name="Min B."/>
            <person name="Choi I.G."/>
            <person name="Park H."/>
            <person name="Plett J.M."/>
            <person name="Magnuson J."/>
            <person name="Spatafora J.W."/>
            <person name="Nagy L.G."/>
            <person name="Henrissat B."/>
            <person name="Grigoriev I.V."/>
            <person name="Yang Z.L."/>
            <person name="Xu J."/>
            <person name="Martin F.M."/>
        </authorList>
    </citation>
    <scope>NUCLEOTIDE SEQUENCE</scope>
    <source>
        <strain evidence="1">KUC20120723A-06</strain>
    </source>
</reference>